<proteinExistence type="predicted"/>
<sequence length="217" mass="22844">MSGLRHVQGEFLRTRAGRPALIVVDVQRDFADPERLSEYGLTDAASTALAAAVERIGDLVDAARAADVPVFWVELGSDPDQPWRSSRWLRSGDVAPVDGDPCVVGTDGAEWFGVAPAVGEQRVVKKGYSGFFGTDLAERLRADGIGWVSVCGVTTECCVAATAQDAMQADWPVVVPADATAAYEIPLQEAALTALALNVALVASVDEVISLWAGSDA</sequence>
<dbReference type="Pfam" id="PF00857">
    <property type="entry name" value="Isochorismatase"/>
    <property type="match status" value="1"/>
</dbReference>
<dbReference type="InterPro" id="IPR036380">
    <property type="entry name" value="Isochorismatase-like_sf"/>
</dbReference>
<dbReference type="EMBL" id="LDRV01000057">
    <property type="protein sequence ID" value="KTS11912.1"/>
    <property type="molecule type" value="Genomic_DNA"/>
</dbReference>
<dbReference type="RefSeq" id="WP_058614132.1">
    <property type="nucleotide sequence ID" value="NZ_LDRV01000057.1"/>
</dbReference>
<accession>A0A147F7Y9</accession>
<dbReference type="AlphaFoldDB" id="A0A147F7Y9"/>
<dbReference type="Proteomes" id="UP000072189">
    <property type="component" value="Unassembled WGS sequence"/>
</dbReference>
<name>A0A147F7Y9_MICTE</name>
<dbReference type="CDD" id="cd00431">
    <property type="entry name" value="cysteine_hydrolases"/>
    <property type="match status" value="1"/>
</dbReference>
<organism evidence="3 4">
    <name type="scientific">Microbacterium testaceum</name>
    <name type="common">Aureobacterium testaceum</name>
    <name type="synonym">Brevibacterium testaceum</name>
    <dbReference type="NCBI Taxonomy" id="2033"/>
    <lineage>
        <taxon>Bacteria</taxon>
        <taxon>Bacillati</taxon>
        <taxon>Actinomycetota</taxon>
        <taxon>Actinomycetes</taxon>
        <taxon>Micrococcales</taxon>
        <taxon>Microbacteriaceae</taxon>
        <taxon>Microbacterium</taxon>
    </lineage>
</organism>
<dbReference type="SUPFAM" id="SSF52499">
    <property type="entry name" value="Isochorismatase-like hydrolases"/>
    <property type="match status" value="1"/>
</dbReference>
<evidence type="ECO:0000259" key="2">
    <source>
        <dbReference type="Pfam" id="PF00857"/>
    </source>
</evidence>
<dbReference type="Gene3D" id="3.40.50.850">
    <property type="entry name" value="Isochorismatase-like"/>
    <property type="match status" value="1"/>
</dbReference>
<evidence type="ECO:0000313" key="3">
    <source>
        <dbReference type="EMBL" id="KTS11912.1"/>
    </source>
</evidence>
<protein>
    <submittedName>
        <fullName evidence="3">Isochorismatase</fullName>
    </submittedName>
</protein>
<dbReference type="GO" id="GO:0016787">
    <property type="term" value="F:hydrolase activity"/>
    <property type="evidence" value="ECO:0007669"/>
    <property type="project" value="UniProtKB-KW"/>
</dbReference>
<reference evidence="3 4" key="1">
    <citation type="journal article" date="2016" name="Front. Microbiol.">
        <title>Genomic Resource of Rice Seed Associated Bacteria.</title>
        <authorList>
            <person name="Midha S."/>
            <person name="Bansal K."/>
            <person name="Sharma S."/>
            <person name="Kumar N."/>
            <person name="Patil P.P."/>
            <person name="Chaudhry V."/>
            <person name="Patil P.B."/>
        </authorList>
    </citation>
    <scope>NUCLEOTIDE SEQUENCE [LARGE SCALE GENOMIC DNA]</scope>
    <source>
        <strain evidence="3 4">RSA3</strain>
    </source>
</reference>
<dbReference type="InterPro" id="IPR000868">
    <property type="entry name" value="Isochorismatase-like_dom"/>
</dbReference>
<gene>
    <name evidence="3" type="ORF">RSA3_09235</name>
</gene>
<evidence type="ECO:0000313" key="4">
    <source>
        <dbReference type="Proteomes" id="UP000072189"/>
    </source>
</evidence>
<dbReference type="InterPro" id="IPR050272">
    <property type="entry name" value="Isochorismatase-like_hydrls"/>
</dbReference>
<evidence type="ECO:0000256" key="1">
    <source>
        <dbReference type="ARBA" id="ARBA00022801"/>
    </source>
</evidence>
<dbReference type="PANTHER" id="PTHR43540">
    <property type="entry name" value="PEROXYUREIDOACRYLATE/UREIDOACRYLATE AMIDOHYDROLASE-RELATED"/>
    <property type="match status" value="1"/>
</dbReference>
<dbReference type="PATRIC" id="fig|2033.7.peg.2594"/>
<keyword evidence="1" id="KW-0378">Hydrolase</keyword>
<feature type="domain" description="Isochorismatase-like" evidence="2">
    <location>
        <begin position="20"/>
        <end position="206"/>
    </location>
</feature>
<comment type="caution">
    <text evidence="3">The sequence shown here is derived from an EMBL/GenBank/DDBJ whole genome shotgun (WGS) entry which is preliminary data.</text>
</comment>